<evidence type="ECO:0000313" key="3">
    <source>
        <dbReference type="Proteomes" id="UP000297866"/>
    </source>
</evidence>
<evidence type="ECO:0000313" key="2">
    <source>
        <dbReference type="EMBL" id="TFB56348.1"/>
    </source>
</evidence>
<feature type="transmembrane region" description="Helical" evidence="1">
    <location>
        <begin position="42"/>
        <end position="59"/>
    </location>
</feature>
<evidence type="ECO:0000256" key="1">
    <source>
        <dbReference type="SAM" id="Phobius"/>
    </source>
</evidence>
<dbReference type="AlphaFoldDB" id="A0A4R8UHQ1"/>
<keyword evidence="1" id="KW-0472">Membrane</keyword>
<dbReference type="RefSeq" id="WP_134486987.1">
    <property type="nucleotide sequence ID" value="NZ_SOEZ01000007.1"/>
</dbReference>
<proteinExistence type="predicted"/>
<gene>
    <name evidence="2" type="ORF">E3O23_01015</name>
</gene>
<feature type="transmembrane region" description="Helical" evidence="1">
    <location>
        <begin position="132"/>
        <end position="154"/>
    </location>
</feature>
<protein>
    <submittedName>
        <fullName evidence="2">Uncharacterized protein</fullName>
    </submittedName>
</protein>
<organism evidence="2 3">
    <name type="scientific">Cryobacterium tagatosivorans</name>
    <dbReference type="NCBI Taxonomy" id="1259199"/>
    <lineage>
        <taxon>Bacteria</taxon>
        <taxon>Bacillati</taxon>
        <taxon>Actinomycetota</taxon>
        <taxon>Actinomycetes</taxon>
        <taxon>Micrococcales</taxon>
        <taxon>Microbacteriaceae</taxon>
        <taxon>Cryobacterium</taxon>
    </lineage>
</organism>
<dbReference type="OrthoDB" id="5120297at2"/>
<name>A0A4R8UHQ1_9MICO</name>
<sequence length="178" mass="19082">MAFSTPKRKLSRQSAHLNVIADELNLETASFAFRKTAMEQRATILIGAASVVGALQVSMDHSWLVVANLALSFVAAVAGVVVVFPRQGDALDVRAMRDAFLKMELEQGRYKLITTKLEVLEADERWLIVRGYWARGGFIALTLSIAITLVGALIPTSGDSANTNSTDTSAAFSSGAHG</sequence>
<dbReference type="Proteomes" id="UP000297866">
    <property type="component" value="Unassembled WGS sequence"/>
</dbReference>
<keyword evidence="1" id="KW-0812">Transmembrane</keyword>
<dbReference type="EMBL" id="SOEZ01000007">
    <property type="protein sequence ID" value="TFB56348.1"/>
    <property type="molecule type" value="Genomic_DNA"/>
</dbReference>
<keyword evidence="1" id="KW-1133">Transmembrane helix</keyword>
<keyword evidence="3" id="KW-1185">Reference proteome</keyword>
<reference evidence="2 3" key="1">
    <citation type="submission" date="2019-03" db="EMBL/GenBank/DDBJ databases">
        <title>Genomics of glacier-inhabiting Cryobacterium strains.</title>
        <authorList>
            <person name="Liu Q."/>
            <person name="Xin Y.-H."/>
        </authorList>
    </citation>
    <scope>NUCLEOTIDE SEQUENCE [LARGE SCALE GENOMIC DNA]</scope>
    <source>
        <strain evidence="2 3">Sr47</strain>
    </source>
</reference>
<comment type="caution">
    <text evidence="2">The sequence shown here is derived from an EMBL/GenBank/DDBJ whole genome shotgun (WGS) entry which is preliminary data.</text>
</comment>
<feature type="transmembrane region" description="Helical" evidence="1">
    <location>
        <begin position="65"/>
        <end position="84"/>
    </location>
</feature>
<accession>A0A4R8UHQ1</accession>